<organism evidence="1 11">
    <name type="scientific">Phytophthora fragariae</name>
    <dbReference type="NCBI Taxonomy" id="53985"/>
    <lineage>
        <taxon>Eukaryota</taxon>
        <taxon>Sar</taxon>
        <taxon>Stramenopiles</taxon>
        <taxon>Oomycota</taxon>
        <taxon>Peronosporomycetes</taxon>
        <taxon>Peronosporales</taxon>
        <taxon>Peronosporaceae</taxon>
        <taxon>Phytophthora</taxon>
    </lineage>
</organism>
<accession>A0A6A3ECV0</accession>
<dbReference type="Pfam" id="PF10178">
    <property type="entry name" value="PAC3"/>
    <property type="match status" value="1"/>
</dbReference>
<dbReference type="Proteomes" id="UP000460718">
    <property type="component" value="Unassembled WGS sequence"/>
</dbReference>
<dbReference type="Proteomes" id="UP000429523">
    <property type="component" value="Unassembled WGS sequence"/>
</dbReference>
<evidence type="ECO:0000313" key="20">
    <source>
        <dbReference type="Proteomes" id="UP000488956"/>
    </source>
</evidence>
<dbReference type="EMBL" id="QXFX01001300">
    <property type="protein sequence ID" value="KAE9092836.1"/>
    <property type="molecule type" value="Genomic_DNA"/>
</dbReference>
<dbReference type="AlphaFoldDB" id="A0A6A3ECV0"/>
<dbReference type="Gene3D" id="3.30.230.90">
    <property type="match status" value="1"/>
</dbReference>
<evidence type="ECO:0000313" key="12">
    <source>
        <dbReference type="Proteomes" id="UP000433483"/>
    </source>
</evidence>
<dbReference type="EMBL" id="QXFW01002717">
    <property type="protein sequence ID" value="KAE8976005.1"/>
    <property type="molecule type" value="Genomic_DNA"/>
</dbReference>
<dbReference type="EMBL" id="QXGA01001305">
    <property type="protein sequence ID" value="KAE9122855.1"/>
    <property type="molecule type" value="Genomic_DNA"/>
</dbReference>
<dbReference type="Proteomes" id="UP000441208">
    <property type="component" value="Unassembled WGS sequence"/>
</dbReference>
<evidence type="ECO:0000313" key="9">
    <source>
        <dbReference type="EMBL" id="KAE9279362.1"/>
    </source>
</evidence>
<gene>
    <name evidence="9" type="ORF">PF001_g24751</name>
    <name evidence="8" type="ORF">PF002_g25257</name>
    <name evidence="7" type="ORF">PF004_g22523</name>
    <name evidence="6" type="ORF">PF005_g25444</name>
    <name evidence="5" type="ORF">PF006_g17558</name>
    <name evidence="3" type="ORF">PF007_g25498</name>
    <name evidence="10" type="ORF">PF008_g17978</name>
    <name evidence="1" type="ORF">PF009_g19742</name>
    <name evidence="4" type="ORF">PF010_g17706</name>
    <name evidence="2" type="ORF">PF011_g24232</name>
</gene>
<evidence type="ECO:0000313" key="13">
    <source>
        <dbReference type="Proteomes" id="UP000437068"/>
    </source>
</evidence>
<evidence type="ECO:0000313" key="7">
    <source>
        <dbReference type="EMBL" id="KAE9188365.1"/>
    </source>
</evidence>
<dbReference type="Proteomes" id="UP000488956">
    <property type="component" value="Unassembled WGS sequence"/>
</dbReference>
<evidence type="ECO:0000313" key="19">
    <source>
        <dbReference type="Proteomes" id="UP000486351"/>
    </source>
</evidence>
<dbReference type="EMBL" id="QXGB01002749">
    <property type="protein sequence ID" value="KAE9175331.1"/>
    <property type="molecule type" value="Genomic_DNA"/>
</dbReference>
<evidence type="ECO:0000313" key="4">
    <source>
        <dbReference type="EMBL" id="KAE9092836.1"/>
    </source>
</evidence>
<evidence type="ECO:0000313" key="1">
    <source>
        <dbReference type="EMBL" id="KAE8930157.1"/>
    </source>
</evidence>
<dbReference type="PANTHER" id="PTHR31051:SF1">
    <property type="entry name" value="PROTEASOME ASSEMBLY CHAPERONE 3"/>
    <property type="match status" value="1"/>
</dbReference>
<evidence type="ECO:0000313" key="10">
    <source>
        <dbReference type="EMBL" id="KAE9320693.1"/>
    </source>
</evidence>
<dbReference type="GO" id="GO:0043248">
    <property type="term" value="P:proteasome assembly"/>
    <property type="evidence" value="ECO:0007669"/>
    <property type="project" value="InterPro"/>
</dbReference>
<keyword evidence="12" id="KW-1185">Reference proteome</keyword>
<dbReference type="PANTHER" id="PTHR31051">
    <property type="entry name" value="PROTEASOME ASSEMBLY CHAPERONE 3"/>
    <property type="match status" value="1"/>
</dbReference>
<evidence type="ECO:0000313" key="11">
    <source>
        <dbReference type="Proteomes" id="UP000429523"/>
    </source>
</evidence>
<dbReference type="InterPro" id="IPR053720">
    <property type="entry name" value="Psm_Assembly_Chaperone"/>
</dbReference>
<sequence length="131" mass="14320">MAETSTPPALHTQKERKEIDGVPTDIAVSIFADRVFIVVTQLGTFGTLVEAHQKDSISGKLQPDIHVRLGRRDDPLLLVYTRQFLEHFGVPVGLPILAAIGLKDRSSATFEVVMQSVKELFGKAQSAQGQP</sequence>
<dbReference type="InterPro" id="IPR018788">
    <property type="entry name" value="Proteasome_assmbl_chp_3"/>
</dbReference>
<dbReference type="Proteomes" id="UP000433483">
    <property type="component" value="Unassembled WGS sequence"/>
</dbReference>
<protein>
    <submittedName>
        <fullName evidence="1">Uncharacterized protein</fullName>
    </submittedName>
</protein>
<dbReference type="Proteomes" id="UP000440367">
    <property type="component" value="Unassembled WGS sequence"/>
</dbReference>
<dbReference type="OrthoDB" id="5839at2759"/>
<dbReference type="EMBL" id="QXFZ01002742">
    <property type="protein sequence ID" value="KAE9074212.1"/>
    <property type="molecule type" value="Genomic_DNA"/>
</dbReference>
<reference evidence="11 12" key="1">
    <citation type="submission" date="2018-08" db="EMBL/GenBank/DDBJ databases">
        <title>Genomic investigation of the strawberry pathogen Phytophthora fragariae indicates pathogenicity is determined by transcriptional variation in three key races.</title>
        <authorList>
            <person name="Adams T.M."/>
            <person name="Armitage A.D."/>
            <person name="Sobczyk M.K."/>
            <person name="Bates H.J."/>
            <person name="Dunwell J.M."/>
            <person name="Nellist C.F."/>
            <person name="Harrison R.J."/>
        </authorList>
    </citation>
    <scope>NUCLEOTIDE SEQUENCE [LARGE SCALE GENOMIC DNA]</scope>
    <source>
        <strain evidence="9 13">A4</strain>
        <strain evidence="8 14">BC-1</strain>
        <strain evidence="7 18">BC-23</strain>
        <strain evidence="6 12">NOV-27</strain>
        <strain evidence="5 15">NOV-5</strain>
        <strain evidence="3 16">NOV-71</strain>
        <strain evidence="10 19">NOV-77</strain>
        <strain evidence="1 11">NOV-9</strain>
        <strain evidence="4 20">ONT-3</strain>
        <strain evidence="2 17">SCRP245</strain>
    </source>
</reference>
<evidence type="ECO:0000313" key="6">
    <source>
        <dbReference type="EMBL" id="KAE9175331.1"/>
    </source>
</evidence>
<evidence type="ECO:0000313" key="8">
    <source>
        <dbReference type="EMBL" id="KAE9188651.1"/>
    </source>
</evidence>
<comment type="caution">
    <text evidence="1">The sequence shown here is derived from an EMBL/GenBank/DDBJ whole genome shotgun (WGS) entry which is preliminary data.</text>
</comment>
<evidence type="ECO:0000313" key="15">
    <source>
        <dbReference type="Proteomes" id="UP000440732"/>
    </source>
</evidence>
<name>A0A6A3ECV0_9STRA</name>
<dbReference type="Proteomes" id="UP000440732">
    <property type="component" value="Unassembled WGS sequence"/>
</dbReference>
<dbReference type="EMBL" id="QXFY01001334">
    <property type="protein sequence ID" value="KAE9320693.1"/>
    <property type="molecule type" value="Genomic_DNA"/>
</dbReference>
<evidence type="ECO:0000313" key="5">
    <source>
        <dbReference type="EMBL" id="KAE9122855.1"/>
    </source>
</evidence>
<evidence type="ECO:0000313" key="18">
    <source>
        <dbReference type="Proteomes" id="UP000476176"/>
    </source>
</evidence>
<dbReference type="Proteomes" id="UP000476176">
    <property type="component" value="Unassembled WGS sequence"/>
</dbReference>
<evidence type="ECO:0000313" key="14">
    <source>
        <dbReference type="Proteomes" id="UP000440367"/>
    </source>
</evidence>
<evidence type="ECO:0000313" key="16">
    <source>
        <dbReference type="Proteomes" id="UP000441208"/>
    </source>
</evidence>
<proteinExistence type="predicted"/>
<evidence type="ECO:0000313" key="3">
    <source>
        <dbReference type="EMBL" id="KAE9074212.1"/>
    </source>
</evidence>
<dbReference type="EMBL" id="QXGE01002761">
    <property type="protein sequence ID" value="KAE9279362.1"/>
    <property type="molecule type" value="Genomic_DNA"/>
</dbReference>
<dbReference type="Proteomes" id="UP000437068">
    <property type="component" value="Unassembled WGS sequence"/>
</dbReference>
<dbReference type="EMBL" id="QXGF01001416">
    <property type="protein sequence ID" value="KAE8930157.1"/>
    <property type="molecule type" value="Genomic_DNA"/>
</dbReference>
<dbReference type="EMBL" id="QXGD01002439">
    <property type="protein sequence ID" value="KAE9188651.1"/>
    <property type="molecule type" value="Genomic_DNA"/>
</dbReference>
<evidence type="ECO:0000313" key="17">
    <source>
        <dbReference type="Proteomes" id="UP000460718"/>
    </source>
</evidence>
<dbReference type="Proteomes" id="UP000486351">
    <property type="component" value="Unassembled WGS sequence"/>
</dbReference>
<dbReference type="EMBL" id="QXGC01002269">
    <property type="protein sequence ID" value="KAE9188365.1"/>
    <property type="molecule type" value="Genomic_DNA"/>
</dbReference>
<evidence type="ECO:0000313" key="2">
    <source>
        <dbReference type="EMBL" id="KAE8976005.1"/>
    </source>
</evidence>